<keyword evidence="1" id="KW-0472">Membrane</keyword>
<proteinExistence type="predicted"/>
<evidence type="ECO:0000256" key="1">
    <source>
        <dbReference type="SAM" id="Phobius"/>
    </source>
</evidence>
<organism evidence="2 3">
    <name type="scientific">Candidatus Zambryskibacteria bacterium CG11_big_fil_rev_8_21_14_0_20_40_24</name>
    <dbReference type="NCBI Taxonomy" id="1975116"/>
    <lineage>
        <taxon>Bacteria</taxon>
        <taxon>Candidatus Zambryskiibacteriota</taxon>
    </lineage>
</organism>
<gene>
    <name evidence="2" type="ORF">COV95_00440</name>
</gene>
<accession>A0A2H0K798</accession>
<name>A0A2H0K798_9BACT</name>
<feature type="transmembrane region" description="Helical" evidence="1">
    <location>
        <begin position="31"/>
        <end position="53"/>
    </location>
</feature>
<dbReference type="Proteomes" id="UP000229834">
    <property type="component" value="Unassembled WGS sequence"/>
</dbReference>
<feature type="transmembrane region" description="Helical" evidence="1">
    <location>
        <begin position="87"/>
        <end position="104"/>
    </location>
</feature>
<evidence type="ECO:0000313" key="2">
    <source>
        <dbReference type="EMBL" id="PIQ67115.1"/>
    </source>
</evidence>
<sequence length="135" mass="14519">MEETNLNKGGFMFGQIWCRFIAQNEKSDGNIVFGLLWGIALGIIAGFAGGFFGNFTTGILLSILLVCFVAVVMLLYTMFLNLFPVEGVLMIVGLFFGGVLGALFAPFPALSAMVMLLAAMSLIGAKLARRNHSSR</sequence>
<protein>
    <submittedName>
        <fullName evidence="2">Uncharacterized protein</fullName>
    </submittedName>
</protein>
<evidence type="ECO:0000313" key="3">
    <source>
        <dbReference type="Proteomes" id="UP000229834"/>
    </source>
</evidence>
<dbReference type="AlphaFoldDB" id="A0A2H0K798"/>
<keyword evidence="1" id="KW-1133">Transmembrane helix</keyword>
<dbReference type="EMBL" id="PCVC01000013">
    <property type="protein sequence ID" value="PIQ67115.1"/>
    <property type="molecule type" value="Genomic_DNA"/>
</dbReference>
<reference evidence="2 3" key="1">
    <citation type="submission" date="2017-09" db="EMBL/GenBank/DDBJ databases">
        <title>Depth-based differentiation of microbial function through sediment-hosted aquifers and enrichment of novel symbionts in the deep terrestrial subsurface.</title>
        <authorList>
            <person name="Probst A.J."/>
            <person name="Ladd B."/>
            <person name="Jarett J.K."/>
            <person name="Geller-Mcgrath D.E."/>
            <person name="Sieber C.M."/>
            <person name="Emerson J.B."/>
            <person name="Anantharaman K."/>
            <person name="Thomas B.C."/>
            <person name="Malmstrom R."/>
            <person name="Stieglmeier M."/>
            <person name="Klingl A."/>
            <person name="Woyke T."/>
            <person name="Ryan C.M."/>
            <person name="Banfield J.F."/>
        </authorList>
    </citation>
    <scope>NUCLEOTIDE SEQUENCE [LARGE SCALE GENOMIC DNA]</scope>
    <source>
        <strain evidence="2">CG11_big_fil_rev_8_21_14_0_20_40_24</strain>
    </source>
</reference>
<comment type="caution">
    <text evidence="2">The sequence shown here is derived from an EMBL/GenBank/DDBJ whole genome shotgun (WGS) entry which is preliminary data.</text>
</comment>
<feature type="transmembrane region" description="Helical" evidence="1">
    <location>
        <begin position="59"/>
        <end position="80"/>
    </location>
</feature>
<keyword evidence="1" id="KW-0812">Transmembrane</keyword>